<sequence length="325" mass="37339">MIDEIIERIVQFFSTGLVEKIIKAFLVLCDRFVNFILSLCEGNNYKKKDETVDVLYTSGNFLVINKKHDLLINSNDTKKKTVQTIMRKQFPEYVQDNLTHDFYFAHRLDFATSGILCIPLNKNACKEVCQVFEEQRARKYYLALLRGHTDFDEEVIDIAIGKPSGGSPMASALRNASLTIQSSVTGEDVRFKDTSKKMCTILEEERCQNPRRSITKVLVLDRGYYNGKPVTKVLLRPITGRRHQLRLHCAQIGHVIVGDYTYSLKIDTSPPRMFLHAFRLVLPNTIENLDIQTDDPFTEKALKYKWKVVEQVNSIANAFDIIDSF</sequence>
<dbReference type="SUPFAM" id="SSF55120">
    <property type="entry name" value="Pseudouridine synthase"/>
    <property type="match status" value="1"/>
</dbReference>
<evidence type="ECO:0000259" key="2">
    <source>
        <dbReference type="Pfam" id="PF00849"/>
    </source>
</evidence>
<evidence type="ECO:0000256" key="1">
    <source>
        <dbReference type="ARBA" id="ARBA00010876"/>
    </source>
</evidence>
<dbReference type="Pfam" id="PF00849">
    <property type="entry name" value="PseudoU_synth_2"/>
    <property type="match status" value="1"/>
</dbReference>
<dbReference type="GO" id="GO:0000455">
    <property type="term" value="P:enzyme-directed rRNA pseudouridine synthesis"/>
    <property type="evidence" value="ECO:0007669"/>
    <property type="project" value="TreeGrafter"/>
</dbReference>
<dbReference type="EnsemblMetazoa" id="AALB003475-RA">
    <property type="protein sequence ID" value="AALB003475-PA"/>
    <property type="gene ID" value="AALB003475"/>
</dbReference>
<dbReference type="VEuPathDB" id="VectorBase:AALB20_037143"/>
<proteinExistence type="inferred from homology"/>
<dbReference type="STRING" id="7167.A0A182FAE6"/>
<organism evidence="3 4">
    <name type="scientific">Anopheles albimanus</name>
    <name type="common">New world malaria mosquito</name>
    <dbReference type="NCBI Taxonomy" id="7167"/>
    <lineage>
        <taxon>Eukaryota</taxon>
        <taxon>Metazoa</taxon>
        <taxon>Ecdysozoa</taxon>
        <taxon>Arthropoda</taxon>
        <taxon>Hexapoda</taxon>
        <taxon>Insecta</taxon>
        <taxon>Pterygota</taxon>
        <taxon>Neoptera</taxon>
        <taxon>Endopterygota</taxon>
        <taxon>Diptera</taxon>
        <taxon>Nematocera</taxon>
        <taxon>Culicoidea</taxon>
        <taxon>Culicidae</taxon>
        <taxon>Anophelinae</taxon>
        <taxon>Anopheles</taxon>
    </lineage>
</organism>
<dbReference type="AlphaFoldDB" id="A0A182FAE6"/>
<dbReference type="CDD" id="cd02869">
    <property type="entry name" value="PseudoU_synth_RluA_like"/>
    <property type="match status" value="1"/>
</dbReference>
<comment type="similarity">
    <text evidence="1">Belongs to the pseudouridine synthase RluA family.</text>
</comment>
<name>A0A182FAE6_ANOAL</name>
<dbReference type="GO" id="GO:0003723">
    <property type="term" value="F:RNA binding"/>
    <property type="evidence" value="ECO:0007669"/>
    <property type="project" value="InterPro"/>
</dbReference>
<dbReference type="InterPro" id="IPR020103">
    <property type="entry name" value="PsdUridine_synth_cat_dom_sf"/>
</dbReference>
<accession>A0A182FAE6</accession>
<protein>
    <recommendedName>
        <fullName evidence="2">Pseudouridine synthase RsuA/RluA-like domain-containing protein</fullName>
    </recommendedName>
</protein>
<evidence type="ECO:0000313" key="3">
    <source>
        <dbReference type="EnsemblMetazoa" id="AALB003475-PA"/>
    </source>
</evidence>
<dbReference type="GO" id="GO:0009982">
    <property type="term" value="F:pseudouridine synthase activity"/>
    <property type="evidence" value="ECO:0007669"/>
    <property type="project" value="InterPro"/>
</dbReference>
<dbReference type="InterPro" id="IPR006145">
    <property type="entry name" value="PsdUridine_synth_RsuA/RluA"/>
</dbReference>
<feature type="domain" description="Pseudouridine synthase RsuA/RluA-like" evidence="2">
    <location>
        <begin position="60"/>
        <end position="251"/>
    </location>
</feature>
<dbReference type="PANTHER" id="PTHR21600:SF87">
    <property type="entry name" value="RNA PSEUDOURIDYLATE SYNTHASE DOMAIN-CONTAINING PROTEIN 1"/>
    <property type="match status" value="1"/>
</dbReference>
<dbReference type="InterPro" id="IPR050188">
    <property type="entry name" value="RluA_PseudoU_synthase"/>
</dbReference>
<reference evidence="3 4" key="1">
    <citation type="journal article" date="2017" name="G3 (Bethesda)">
        <title>The Physical Genome Mapping of Anopheles albimanus Corrected Scaffold Misassemblies and Identified Interarm Rearrangements in Genus Anopheles.</title>
        <authorList>
            <person name="Artemov G.N."/>
            <person name="Peery A.N."/>
            <person name="Jiang X."/>
            <person name="Tu Z."/>
            <person name="Stegniy V.N."/>
            <person name="Sharakhova M.V."/>
            <person name="Sharakhov I.V."/>
        </authorList>
    </citation>
    <scope>NUCLEOTIDE SEQUENCE [LARGE SCALE GENOMIC DNA]</scope>
    <source>
        <strain evidence="3 4">ALBI9_A</strain>
    </source>
</reference>
<reference evidence="3" key="2">
    <citation type="submission" date="2022-08" db="UniProtKB">
        <authorList>
            <consortium name="EnsemblMetazoa"/>
        </authorList>
    </citation>
    <scope>IDENTIFICATION</scope>
    <source>
        <strain evidence="3">STECLA/ALBI9_A</strain>
    </source>
</reference>
<evidence type="ECO:0000313" key="4">
    <source>
        <dbReference type="Proteomes" id="UP000069272"/>
    </source>
</evidence>
<dbReference type="VEuPathDB" id="VectorBase:AALB003475"/>
<dbReference type="Gene3D" id="3.30.2350.10">
    <property type="entry name" value="Pseudouridine synthase"/>
    <property type="match status" value="1"/>
</dbReference>
<keyword evidence="4" id="KW-1185">Reference proteome</keyword>
<dbReference type="PANTHER" id="PTHR21600">
    <property type="entry name" value="MITOCHONDRIAL RNA PSEUDOURIDINE SYNTHASE"/>
    <property type="match status" value="1"/>
</dbReference>
<dbReference type="Proteomes" id="UP000069272">
    <property type="component" value="Chromosome 2R"/>
</dbReference>